<accession>A0ABX2VZP1</accession>
<evidence type="ECO:0000313" key="2">
    <source>
        <dbReference type="Proteomes" id="UP000002039"/>
    </source>
</evidence>
<sequence length="275" mass="29710">MEGRTGGGRCSSPPWIEGPTGFSDDALNHTWKALSDMELRVFGGRPRRIEKTGGRGKLGHLNIGNGRDFSVIGPGKVGLGRFALLPWSPAWDTYGPVYPARTVVRPECASGNISAGRRRCTAPPSQPDFVPGQEVFRFTPRPVNGLREHRAMFRPPADTSHPPAALALLPGRVIGQLSLSGAPARSKVRTPNCTLANGHPGRDPVLHTFAGSPSRRAGPRRCRRAGGLRSLIKSFNRTVLKAPGYVKAGFGRRAGPDHLPGWFQHPLAPPARDYF</sequence>
<protein>
    <submittedName>
        <fullName evidence="1">Uncharacterized protein</fullName>
    </submittedName>
</protein>
<keyword evidence="2" id="KW-1185">Reference proteome</keyword>
<proteinExistence type="predicted"/>
<reference evidence="2" key="1">
    <citation type="journal article" date="2015" name="PLoS Genet.">
        <title>The dynamic genome and transcriptome of the human fungal pathogen Blastomyces and close relative Emmonsia.</title>
        <authorList>
            <person name="Munoz J.F."/>
            <person name="Gauthier G.M."/>
            <person name="Desjardins C.A."/>
            <person name="Gallo J.E."/>
            <person name="Holder J."/>
            <person name="Sullivan T.D."/>
            <person name="Marty A.J."/>
            <person name="Carmen J.C."/>
            <person name="Chen Z."/>
            <person name="Ding L."/>
            <person name="Gujja S."/>
            <person name="Magrini V."/>
            <person name="Misas E."/>
            <person name="Mitreva M."/>
            <person name="Priest M."/>
            <person name="Saif S."/>
            <person name="Whiston E.A."/>
            <person name="Young S."/>
            <person name="Zeng Q."/>
            <person name="Goldman W.E."/>
            <person name="Mardis E.R."/>
            <person name="Taylor J.W."/>
            <person name="McEwen J.G."/>
            <person name="Clay O.K."/>
            <person name="Klein B.S."/>
            <person name="Cuomo C.A."/>
        </authorList>
    </citation>
    <scope>NUCLEOTIDE SEQUENCE [LARGE SCALE GENOMIC DNA]</scope>
    <source>
        <strain evidence="2">ER-3 / ATCC MYA-2586</strain>
    </source>
</reference>
<dbReference type="Proteomes" id="UP000002039">
    <property type="component" value="Unassembled WGS sequence"/>
</dbReference>
<gene>
    <name evidence="1" type="ORF">BDCG_17662</name>
</gene>
<dbReference type="GeneID" id="69032554"/>
<evidence type="ECO:0000313" key="1">
    <source>
        <dbReference type="EMBL" id="OAT02601.1"/>
    </source>
</evidence>
<dbReference type="EMBL" id="EQ999981">
    <property type="protein sequence ID" value="OAT02601.1"/>
    <property type="molecule type" value="Genomic_DNA"/>
</dbReference>
<dbReference type="RefSeq" id="XP_045282328.1">
    <property type="nucleotide sequence ID" value="XM_045426755.1"/>
</dbReference>
<name>A0ABX2VZP1_AJEDR</name>
<organism evidence="1 2">
    <name type="scientific">Ajellomyces dermatitidis (strain ER-3 / ATCC MYA-2586)</name>
    <name type="common">Blastomyces dermatitidis</name>
    <dbReference type="NCBI Taxonomy" id="559297"/>
    <lineage>
        <taxon>Eukaryota</taxon>
        <taxon>Fungi</taxon>
        <taxon>Dikarya</taxon>
        <taxon>Ascomycota</taxon>
        <taxon>Pezizomycotina</taxon>
        <taxon>Eurotiomycetes</taxon>
        <taxon>Eurotiomycetidae</taxon>
        <taxon>Onygenales</taxon>
        <taxon>Ajellomycetaceae</taxon>
        <taxon>Blastomyces</taxon>
    </lineage>
</organism>